<dbReference type="GO" id="GO:0016787">
    <property type="term" value="F:hydrolase activity"/>
    <property type="evidence" value="ECO:0007669"/>
    <property type="project" value="UniProtKB-KW"/>
</dbReference>
<reference evidence="8" key="2">
    <citation type="submission" date="2021-04" db="EMBL/GenBank/DDBJ databases">
        <authorList>
            <person name="Gilroy R."/>
        </authorList>
    </citation>
    <scope>NUCLEOTIDE SEQUENCE</scope>
    <source>
        <strain evidence="8">ChiGjej6B6-14162</strain>
    </source>
</reference>
<evidence type="ECO:0000256" key="3">
    <source>
        <dbReference type="ARBA" id="ARBA00022801"/>
    </source>
</evidence>
<organism evidence="8 9">
    <name type="scientific">Candidatus Parabacteroides intestinipullorum</name>
    <dbReference type="NCBI Taxonomy" id="2838723"/>
    <lineage>
        <taxon>Bacteria</taxon>
        <taxon>Pseudomonadati</taxon>
        <taxon>Bacteroidota</taxon>
        <taxon>Bacteroidia</taxon>
        <taxon>Bacteroidales</taxon>
        <taxon>Tannerellaceae</taxon>
        <taxon>Parabacteroides</taxon>
    </lineage>
</organism>
<evidence type="ECO:0000256" key="6">
    <source>
        <dbReference type="SAM" id="SignalP"/>
    </source>
</evidence>
<proteinExistence type="predicted"/>
<evidence type="ECO:0000256" key="4">
    <source>
        <dbReference type="ARBA" id="ARBA00022842"/>
    </source>
</evidence>
<feature type="chain" id="PRO_5038394151" evidence="6">
    <location>
        <begin position="25"/>
        <end position="618"/>
    </location>
</feature>
<dbReference type="InterPro" id="IPR001466">
    <property type="entry name" value="Beta-lactam-related"/>
</dbReference>
<dbReference type="Pfam" id="PF04794">
    <property type="entry name" value="YdjC"/>
    <property type="match status" value="1"/>
</dbReference>
<evidence type="ECO:0000256" key="2">
    <source>
        <dbReference type="ARBA" id="ARBA00022723"/>
    </source>
</evidence>
<dbReference type="PANTHER" id="PTHR43283:SF7">
    <property type="entry name" value="BETA-LACTAMASE-RELATED DOMAIN-CONTAINING PROTEIN"/>
    <property type="match status" value="1"/>
</dbReference>
<dbReference type="GO" id="GO:0046872">
    <property type="term" value="F:metal ion binding"/>
    <property type="evidence" value="ECO:0007669"/>
    <property type="project" value="UniProtKB-KW"/>
</dbReference>
<keyword evidence="5" id="KW-0119">Carbohydrate metabolism</keyword>
<dbReference type="InterPro" id="IPR012338">
    <property type="entry name" value="Beta-lactam/transpept-like"/>
</dbReference>
<dbReference type="Proteomes" id="UP000886740">
    <property type="component" value="Unassembled WGS sequence"/>
</dbReference>
<evidence type="ECO:0000313" key="8">
    <source>
        <dbReference type="EMBL" id="HIX74595.1"/>
    </source>
</evidence>
<dbReference type="CDD" id="cd10802">
    <property type="entry name" value="YdjC_TTHB029_like"/>
    <property type="match status" value="1"/>
</dbReference>
<sequence>MRTHSVRKMVCGCALALSAWTAWGQEAVPSLIVRADDMGSFRAANIACMEAYKNGIETSIEVMVVTPWFPEAARLLRENPGIDVGLHLTITSEWDNIKWRPLTSCPSLVDSNGYFFPMMSANPNYPGLAIKENKWNIDEVEREFRAQIEMALKNIPQISHISGHMGSTGFDPQVTELMHRLAEEYNLPAIDRVSAMEEYDFSYAGYDGAHKTFAEKEASFLNMLGKLEPGKNYMFIDHPALDNEEMQTVGHIGYENVAEDRQGVTDLFMSPKVKAAIQERNIRLISYNDLTKSLPRAEATPKMTKALNKYLEAVGKAEQDLHSVMVLQHGKVIAERWLSEGAWNKPHVMNSVSKTFTATAIGFAISEGLLKVTDKVISFFPDKLPATISPNLEKLEIRHLLTMSGGHDTDPTGKVRQMEGADWVEAFLNTPFEHEPGTFFCYNSMGTYVLSAIVQKVTGQKVVDYLYPRLFRPLGIVGVHWEESPQGINCGGWGLYIRTEDMAKMGQFLLQKGQWNGKQLLPASWVEEATTTKVASVPAGVRPEKAKELGLTAKNSDWVQGYGYQMWRCRHDAVRADGANGQYIILLPEKDAVIVTTAHIGDMQAEINLIWKYLLPAL</sequence>
<keyword evidence="3" id="KW-0378">Hydrolase</keyword>
<dbReference type="GO" id="GO:0005975">
    <property type="term" value="P:carbohydrate metabolic process"/>
    <property type="evidence" value="ECO:0007669"/>
    <property type="project" value="InterPro"/>
</dbReference>
<keyword evidence="4" id="KW-0460">Magnesium</keyword>
<evidence type="ECO:0000256" key="5">
    <source>
        <dbReference type="ARBA" id="ARBA00023277"/>
    </source>
</evidence>
<dbReference type="InterPro" id="IPR006879">
    <property type="entry name" value="YdjC-like"/>
</dbReference>
<keyword evidence="6" id="KW-0732">Signal</keyword>
<feature type="domain" description="Beta-lactamase-related" evidence="7">
    <location>
        <begin position="323"/>
        <end position="598"/>
    </location>
</feature>
<dbReference type="Gene3D" id="3.40.710.10">
    <property type="entry name" value="DD-peptidase/beta-lactamase superfamily"/>
    <property type="match status" value="1"/>
</dbReference>
<comment type="caution">
    <text evidence="8">The sequence shown here is derived from an EMBL/GenBank/DDBJ whole genome shotgun (WGS) entry which is preliminary data.</text>
</comment>
<dbReference type="InterPro" id="IPR050789">
    <property type="entry name" value="Diverse_Enzym_Activities"/>
</dbReference>
<dbReference type="EMBL" id="DXEL01000044">
    <property type="protein sequence ID" value="HIX74595.1"/>
    <property type="molecule type" value="Genomic_DNA"/>
</dbReference>
<keyword evidence="2" id="KW-0479">Metal-binding</keyword>
<dbReference type="AlphaFoldDB" id="A0A9D1X8K4"/>
<accession>A0A9D1X8K4</accession>
<evidence type="ECO:0000313" key="9">
    <source>
        <dbReference type="Proteomes" id="UP000886740"/>
    </source>
</evidence>
<protein>
    <submittedName>
        <fullName evidence="8">ChbG/HpnK family deacetylase</fullName>
    </submittedName>
</protein>
<dbReference type="PANTHER" id="PTHR43283">
    <property type="entry name" value="BETA-LACTAMASE-RELATED"/>
    <property type="match status" value="1"/>
</dbReference>
<feature type="signal peptide" evidence="6">
    <location>
        <begin position="1"/>
        <end position="24"/>
    </location>
</feature>
<reference evidence="8" key="1">
    <citation type="journal article" date="2021" name="PeerJ">
        <title>Extensive microbial diversity within the chicken gut microbiome revealed by metagenomics and culture.</title>
        <authorList>
            <person name="Gilroy R."/>
            <person name="Ravi A."/>
            <person name="Getino M."/>
            <person name="Pursley I."/>
            <person name="Horton D.L."/>
            <person name="Alikhan N.F."/>
            <person name="Baker D."/>
            <person name="Gharbi K."/>
            <person name="Hall N."/>
            <person name="Watson M."/>
            <person name="Adriaenssens E.M."/>
            <person name="Foster-Nyarko E."/>
            <person name="Jarju S."/>
            <person name="Secka A."/>
            <person name="Antonio M."/>
            <person name="Oren A."/>
            <person name="Chaudhuri R.R."/>
            <person name="La Ragione R."/>
            <person name="Hildebrand F."/>
            <person name="Pallen M.J."/>
        </authorList>
    </citation>
    <scope>NUCLEOTIDE SEQUENCE</scope>
    <source>
        <strain evidence="8">ChiGjej6B6-14162</strain>
    </source>
</reference>
<dbReference type="InterPro" id="IPR011330">
    <property type="entry name" value="Glyco_hydro/deAcase_b/a-brl"/>
</dbReference>
<evidence type="ECO:0000256" key="1">
    <source>
        <dbReference type="ARBA" id="ARBA00001946"/>
    </source>
</evidence>
<dbReference type="SUPFAM" id="SSF56601">
    <property type="entry name" value="beta-lactamase/transpeptidase-like"/>
    <property type="match status" value="1"/>
</dbReference>
<dbReference type="Gene3D" id="3.20.20.370">
    <property type="entry name" value="Glycoside hydrolase/deacetylase"/>
    <property type="match status" value="1"/>
</dbReference>
<gene>
    <name evidence="8" type="ORF">H9977_06135</name>
</gene>
<dbReference type="Pfam" id="PF00144">
    <property type="entry name" value="Beta-lactamase"/>
    <property type="match status" value="1"/>
</dbReference>
<evidence type="ECO:0000259" key="7">
    <source>
        <dbReference type="Pfam" id="PF00144"/>
    </source>
</evidence>
<comment type="cofactor">
    <cofactor evidence="1">
        <name>Mg(2+)</name>
        <dbReference type="ChEBI" id="CHEBI:18420"/>
    </cofactor>
</comment>
<name>A0A9D1X8K4_9BACT</name>
<dbReference type="SUPFAM" id="SSF88713">
    <property type="entry name" value="Glycoside hydrolase/deacetylase"/>
    <property type="match status" value="1"/>
</dbReference>